<reference evidence="1 2" key="1">
    <citation type="submission" date="2013-07" db="EMBL/GenBank/DDBJ databases">
        <title>Comparative Genomic and Metabolomic Analysis of Twelve Strains of Pseudoalteromonas luteoviolacea.</title>
        <authorList>
            <person name="Vynne N.G."/>
            <person name="Mansson M."/>
            <person name="Gram L."/>
        </authorList>
    </citation>
    <scope>NUCLEOTIDE SEQUENCE [LARGE SCALE GENOMIC DNA]</scope>
    <source>
        <strain evidence="1 2">S4060-1</strain>
    </source>
</reference>
<sequence>MNIQLTICDLEDQVYTNYQNVPIENIRDALMRRELDPSVGNFPNVNGKFRTVEITQVISTNREDNAGLDISEVIKQTNMSNRETMIIIVIPTIRMFHFTRKTLAGLRNEAWYPYKEGKLFEYVEKYLVDSGIANNVTRIEKKQSCGKSVDYVVTYNKAEHSVYKQTLNFSDAQLLTSFLITNGKSFQFEVISDDKFEININHAEKVDNYSFDEKLSAFKVFTVDELDEAVHEVSARVGEEVNNKGDLMQKCFLSLHGYTPDDIPELL</sequence>
<dbReference type="RefSeq" id="WP_063382105.1">
    <property type="nucleotide sequence ID" value="NZ_AUXX01000034.1"/>
</dbReference>
<evidence type="ECO:0000313" key="1">
    <source>
        <dbReference type="EMBL" id="KZN63320.1"/>
    </source>
</evidence>
<dbReference type="EMBL" id="AUXX01000034">
    <property type="protein sequence ID" value="KZN63320.1"/>
    <property type="molecule type" value="Genomic_DNA"/>
</dbReference>
<protein>
    <submittedName>
        <fullName evidence="1">Uncharacterized protein</fullName>
    </submittedName>
</protein>
<name>A0A167KUZ3_9GAMM</name>
<organism evidence="1 2">
    <name type="scientific">Pseudoalteromonas luteoviolacea S4060-1</name>
    <dbReference type="NCBI Taxonomy" id="1365257"/>
    <lineage>
        <taxon>Bacteria</taxon>
        <taxon>Pseudomonadati</taxon>
        <taxon>Pseudomonadota</taxon>
        <taxon>Gammaproteobacteria</taxon>
        <taxon>Alteromonadales</taxon>
        <taxon>Pseudoalteromonadaceae</taxon>
        <taxon>Pseudoalteromonas</taxon>
    </lineage>
</organism>
<gene>
    <name evidence="1" type="ORF">N478_03460</name>
</gene>
<dbReference type="PATRIC" id="fig|1365257.3.peg.3726"/>
<accession>A0A167KUZ3</accession>
<comment type="caution">
    <text evidence="1">The sequence shown here is derived from an EMBL/GenBank/DDBJ whole genome shotgun (WGS) entry which is preliminary data.</text>
</comment>
<proteinExistence type="predicted"/>
<evidence type="ECO:0000313" key="2">
    <source>
        <dbReference type="Proteomes" id="UP000076661"/>
    </source>
</evidence>
<dbReference type="AlphaFoldDB" id="A0A167KUZ3"/>
<dbReference type="Proteomes" id="UP000076661">
    <property type="component" value="Unassembled WGS sequence"/>
</dbReference>